<sequence length="125" mass="13623">MLRPPSSPFRHDFHFNQSLVVLCEPTALLAIGRKIFPSLIDSYSMSPKILVLELQSPVLERQAVANLGLGMDGWATGKEGTKVSSSSFALLLSGLDDSDSLPYELLTSLTLSLSSLDNLNFVRKV</sequence>
<evidence type="ECO:0000313" key="2">
    <source>
        <dbReference type="Proteomes" id="UP000823775"/>
    </source>
</evidence>
<proteinExistence type="predicted"/>
<name>A0ABS8VHK9_DATST</name>
<keyword evidence="2" id="KW-1185">Reference proteome</keyword>
<evidence type="ECO:0000313" key="1">
    <source>
        <dbReference type="EMBL" id="MCD9646204.1"/>
    </source>
</evidence>
<dbReference type="EMBL" id="JACEIK010004713">
    <property type="protein sequence ID" value="MCD9646204.1"/>
    <property type="molecule type" value="Genomic_DNA"/>
</dbReference>
<protein>
    <submittedName>
        <fullName evidence="1">Uncharacterized protein</fullName>
    </submittedName>
</protein>
<organism evidence="1 2">
    <name type="scientific">Datura stramonium</name>
    <name type="common">Jimsonweed</name>
    <name type="synonym">Common thornapple</name>
    <dbReference type="NCBI Taxonomy" id="4076"/>
    <lineage>
        <taxon>Eukaryota</taxon>
        <taxon>Viridiplantae</taxon>
        <taxon>Streptophyta</taxon>
        <taxon>Embryophyta</taxon>
        <taxon>Tracheophyta</taxon>
        <taxon>Spermatophyta</taxon>
        <taxon>Magnoliopsida</taxon>
        <taxon>eudicotyledons</taxon>
        <taxon>Gunneridae</taxon>
        <taxon>Pentapetalae</taxon>
        <taxon>asterids</taxon>
        <taxon>lamiids</taxon>
        <taxon>Solanales</taxon>
        <taxon>Solanaceae</taxon>
        <taxon>Solanoideae</taxon>
        <taxon>Datureae</taxon>
        <taxon>Datura</taxon>
    </lineage>
</organism>
<comment type="caution">
    <text evidence="1">The sequence shown here is derived from an EMBL/GenBank/DDBJ whole genome shotgun (WGS) entry which is preliminary data.</text>
</comment>
<accession>A0ABS8VHK9</accession>
<gene>
    <name evidence="1" type="ORF">HAX54_035881</name>
</gene>
<dbReference type="Proteomes" id="UP000823775">
    <property type="component" value="Unassembled WGS sequence"/>
</dbReference>
<reference evidence="1 2" key="1">
    <citation type="journal article" date="2021" name="BMC Genomics">
        <title>Datura genome reveals duplications of psychoactive alkaloid biosynthetic genes and high mutation rate following tissue culture.</title>
        <authorList>
            <person name="Rajewski A."/>
            <person name="Carter-House D."/>
            <person name="Stajich J."/>
            <person name="Litt A."/>
        </authorList>
    </citation>
    <scope>NUCLEOTIDE SEQUENCE [LARGE SCALE GENOMIC DNA]</scope>
    <source>
        <strain evidence="1">AR-01</strain>
    </source>
</reference>